<dbReference type="Proteomes" id="UP000218231">
    <property type="component" value="Unassembled WGS sequence"/>
</dbReference>
<dbReference type="AlphaFoldDB" id="A0A2A2M3U7"/>
<comment type="caution">
    <text evidence="1">The sequence shown here is derived from an EMBL/GenBank/DDBJ whole genome shotgun (WGS) entry which is preliminary data.</text>
</comment>
<proteinExistence type="predicted"/>
<name>A0A2A2M3U7_9BILA</name>
<organism evidence="1 2">
    <name type="scientific">Diploscapter pachys</name>
    <dbReference type="NCBI Taxonomy" id="2018661"/>
    <lineage>
        <taxon>Eukaryota</taxon>
        <taxon>Metazoa</taxon>
        <taxon>Ecdysozoa</taxon>
        <taxon>Nematoda</taxon>
        <taxon>Chromadorea</taxon>
        <taxon>Rhabditida</taxon>
        <taxon>Rhabditina</taxon>
        <taxon>Rhabditomorpha</taxon>
        <taxon>Rhabditoidea</taxon>
        <taxon>Rhabditidae</taxon>
        <taxon>Diploscapter</taxon>
    </lineage>
</organism>
<evidence type="ECO:0000313" key="1">
    <source>
        <dbReference type="EMBL" id="PAV93144.1"/>
    </source>
</evidence>
<accession>A0A2A2M3U7</accession>
<protein>
    <submittedName>
        <fullName evidence="1">Uncharacterized protein</fullName>
    </submittedName>
</protein>
<dbReference type="EMBL" id="LIAE01005683">
    <property type="protein sequence ID" value="PAV93144.1"/>
    <property type="molecule type" value="Genomic_DNA"/>
</dbReference>
<gene>
    <name evidence="1" type="ORF">WR25_26796</name>
</gene>
<evidence type="ECO:0000313" key="2">
    <source>
        <dbReference type="Proteomes" id="UP000218231"/>
    </source>
</evidence>
<keyword evidence="2" id="KW-1185">Reference proteome</keyword>
<reference evidence="1 2" key="1">
    <citation type="journal article" date="2017" name="Curr. Biol.">
        <title>Genome architecture and evolution of a unichromosomal asexual nematode.</title>
        <authorList>
            <person name="Fradin H."/>
            <person name="Zegar C."/>
            <person name="Gutwein M."/>
            <person name="Lucas J."/>
            <person name="Kovtun M."/>
            <person name="Corcoran D."/>
            <person name="Baugh L.R."/>
            <person name="Kiontke K."/>
            <person name="Gunsalus K."/>
            <person name="Fitch D.H."/>
            <person name="Piano F."/>
        </authorList>
    </citation>
    <scope>NUCLEOTIDE SEQUENCE [LARGE SCALE GENOMIC DNA]</scope>
    <source>
        <strain evidence="1">PF1309</strain>
    </source>
</reference>
<sequence length="246" mass="26483">MLADGLLSCANASKKNLACNRGTGSGGRQRPRHARLAQHRQARAVVAGFAEQLPATEQAVHMHHPALLVVAHAQVQFHCWHVVGLHHVHHLVAALLAHGVPQLDLGCHRQLAAKVRPGHLAAELEELAGFHREGATIVMLVVVIDHAGPDECHGIALLIQVHVPGMALGGQLAHGLDTVAEMSGEGIGIGRGDLRQGDRRMRLEAVRRHRTDQVALHPQQFPMEKHVALEKSLEGALEALLADAFL</sequence>